<dbReference type="InterPro" id="IPR039552">
    <property type="entry name" value="IS66_C"/>
</dbReference>
<dbReference type="AlphaFoldDB" id="A0A3M3M9H9"/>
<accession>A0A3M3M9H9</accession>
<reference evidence="5 6" key="1">
    <citation type="submission" date="2018-08" db="EMBL/GenBank/DDBJ databases">
        <title>Recombination of ecologically and evolutionarily significant loci maintains genetic cohesion in the Pseudomonas syringae species complex.</title>
        <authorList>
            <person name="Dillon M."/>
            <person name="Thakur S."/>
            <person name="Almeida R.N.D."/>
            <person name="Weir B.S."/>
            <person name="Guttman D.S."/>
        </authorList>
    </citation>
    <scope>NUCLEOTIDE SEQUENCE [LARGE SCALE GENOMIC DNA]</scope>
    <source>
        <strain evidence="5 6">1089_5</strain>
    </source>
</reference>
<dbReference type="PANTHER" id="PTHR33678">
    <property type="entry name" value="BLL1576 PROTEIN"/>
    <property type="match status" value="1"/>
</dbReference>
<proteinExistence type="predicted"/>
<dbReference type="Pfam" id="PF13007">
    <property type="entry name" value="LZ_Tnp_IS66"/>
    <property type="match status" value="1"/>
</dbReference>
<dbReference type="EMBL" id="RBPL01000053">
    <property type="protein sequence ID" value="RMN98607.1"/>
    <property type="molecule type" value="Genomic_DNA"/>
</dbReference>
<evidence type="ECO:0000259" key="1">
    <source>
        <dbReference type="Pfam" id="PF03050"/>
    </source>
</evidence>
<gene>
    <name evidence="5" type="ORF">ALQ49_00380</name>
</gene>
<dbReference type="Pfam" id="PF13005">
    <property type="entry name" value="zf-IS66"/>
    <property type="match status" value="1"/>
</dbReference>
<feature type="domain" description="Transposase IS66 zinc-finger binding" evidence="2">
    <location>
        <begin position="121"/>
        <end position="164"/>
    </location>
</feature>
<evidence type="ECO:0000313" key="5">
    <source>
        <dbReference type="EMBL" id="RMN98607.1"/>
    </source>
</evidence>
<evidence type="ECO:0000313" key="6">
    <source>
        <dbReference type="Proteomes" id="UP000278062"/>
    </source>
</evidence>
<feature type="domain" description="Transposase IS66 C-terminal" evidence="4">
    <location>
        <begin position="466"/>
        <end position="503"/>
    </location>
</feature>
<name>A0A3M3M9H9_9PSED</name>
<dbReference type="Pfam" id="PF03050">
    <property type="entry name" value="DDE_Tnp_IS66"/>
    <property type="match status" value="1"/>
</dbReference>
<dbReference type="InterPro" id="IPR004291">
    <property type="entry name" value="Transposase_IS66_central"/>
</dbReference>
<feature type="domain" description="Transposase IS66 central" evidence="1">
    <location>
        <begin position="178"/>
        <end position="459"/>
    </location>
</feature>
<comment type="caution">
    <text evidence="5">The sequence shown here is derived from an EMBL/GenBank/DDBJ whole genome shotgun (WGS) entry which is preliminary data.</text>
</comment>
<dbReference type="InterPro" id="IPR052344">
    <property type="entry name" value="Transposase-related"/>
</dbReference>
<dbReference type="Pfam" id="PF13817">
    <property type="entry name" value="DDE_Tnp_IS66_C"/>
    <property type="match status" value="1"/>
</dbReference>
<protein>
    <submittedName>
        <fullName evidence="5">Transposase</fullName>
    </submittedName>
</protein>
<evidence type="ECO:0000259" key="2">
    <source>
        <dbReference type="Pfam" id="PF13005"/>
    </source>
</evidence>
<feature type="domain" description="Transposase TnpC homeodomain" evidence="3">
    <location>
        <begin position="42"/>
        <end position="115"/>
    </location>
</feature>
<dbReference type="NCBIfam" id="NF033517">
    <property type="entry name" value="transpos_IS66"/>
    <property type="match status" value="1"/>
</dbReference>
<organism evidence="5 6">
    <name type="scientific">Pseudomonas syringae pv. apii</name>
    <dbReference type="NCBI Taxonomy" id="81036"/>
    <lineage>
        <taxon>Bacteria</taxon>
        <taxon>Pseudomonadati</taxon>
        <taxon>Pseudomonadota</taxon>
        <taxon>Gammaproteobacteria</taxon>
        <taxon>Pseudomonadales</taxon>
        <taxon>Pseudomonadaceae</taxon>
        <taxon>Pseudomonas</taxon>
    </lineage>
</organism>
<dbReference type="RefSeq" id="WP_074845259.1">
    <property type="nucleotide sequence ID" value="NZ_RBPB01000229.1"/>
</dbReference>
<evidence type="ECO:0000259" key="3">
    <source>
        <dbReference type="Pfam" id="PF13007"/>
    </source>
</evidence>
<sequence length="514" mass="57690">MTSLRDLDQMNPEQLRTLAAQLLSKVDTQSRKIHRDETIIEQLTHEIALLKRHKFAKRSEQISPAQGSLLDDLLNTDLEAIEAELKALHPAPAQTEPRQQPKRAPLPPQFPRTVIHHEPDDTQCACGCQLQRIGEDVSEKLDYTPGVFTVEQHVRGKWACRQCETLIQAPVPPQVIDKGIPTAGLLAHVMVAKFADHLPLYRQEKIFGRAGLVIPRSTLAQWVGQTGVQLQPLVDALREVVLAQRVVHADETPVQMLAPGEKKTHRAYVWAYSTTPYSALKAVVYDFSPSRAGEHARNFLGTWNGKLVCDDFAGYKASFELGITEIGCMAHARRKFFDLHVANKSQLAEQALHSIGGLYEVERHAKEMSDEDRWRLRQETAVPIAEKLHEWMLAQRELVPEGSATAKALDYSLKRWVALTRYLQDGAVPIDNNQIENLIRPWALGRSNWLFAGSLRSGKRAAAIMSLIQSARINGHDPYAYLKDVLTRLPTQRASEIGELLPHHWSGSPSNRVG</sequence>
<dbReference type="Proteomes" id="UP000278062">
    <property type="component" value="Unassembled WGS sequence"/>
</dbReference>
<dbReference type="InterPro" id="IPR024474">
    <property type="entry name" value="Znf_dom_IS66"/>
</dbReference>
<dbReference type="PANTHER" id="PTHR33678:SF1">
    <property type="entry name" value="BLL1576 PROTEIN"/>
    <property type="match status" value="1"/>
</dbReference>
<dbReference type="InterPro" id="IPR024463">
    <property type="entry name" value="Transposase_TnpC_homeodom"/>
</dbReference>
<evidence type="ECO:0000259" key="4">
    <source>
        <dbReference type="Pfam" id="PF13817"/>
    </source>
</evidence>